<organism evidence="5 6">
    <name type="scientific">Aspergillus carbonarius (strain ITEM 5010)</name>
    <dbReference type="NCBI Taxonomy" id="602072"/>
    <lineage>
        <taxon>Eukaryota</taxon>
        <taxon>Fungi</taxon>
        <taxon>Dikarya</taxon>
        <taxon>Ascomycota</taxon>
        <taxon>Pezizomycotina</taxon>
        <taxon>Eurotiomycetes</taxon>
        <taxon>Eurotiomycetidae</taxon>
        <taxon>Eurotiales</taxon>
        <taxon>Aspergillaceae</taxon>
        <taxon>Aspergillus</taxon>
        <taxon>Aspergillus subgen. Circumdati</taxon>
    </lineage>
</organism>
<evidence type="ECO:0000259" key="3">
    <source>
        <dbReference type="Pfam" id="PF17109"/>
    </source>
</evidence>
<dbReference type="EMBL" id="KV907496">
    <property type="protein sequence ID" value="OOF97977.1"/>
    <property type="molecule type" value="Genomic_DNA"/>
</dbReference>
<keyword evidence="6" id="KW-1185">Reference proteome</keyword>
<proteinExistence type="predicted"/>
<dbReference type="Gene3D" id="1.25.40.10">
    <property type="entry name" value="Tetratricopeptide repeat domain"/>
    <property type="match status" value="1"/>
</dbReference>
<dbReference type="PROSITE" id="PS50005">
    <property type="entry name" value="TPR"/>
    <property type="match status" value="1"/>
</dbReference>
<dbReference type="AlphaFoldDB" id="A0A1R3RU32"/>
<feature type="domain" description="Nephrocystin 3-like N-terminal" evidence="4">
    <location>
        <begin position="294"/>
        <end position="468"/>
    </location>
</feature>
<dbReference type="SUPFAM" id="SSF48452">
    <property type="entry name" value="TPR-like"/>
    <property type="match status" value="1"/>
</dbReference>
<dbReference type="InterPro" id="IPR031350">
    <property type="entry name" value="Goodbye_dom"/>
</dbReference>
<dbReference type="InterPro" id="IPR027417">
    <property type="entry name" value="P-loop_NTPase"/>
</dbReference>
<keyword evidence="2" id="KW-0802">TPR repeat</keyword>
<dbReference type="Proteomes" id="UP000188318">
    <property type="component" value="Unassembled WGS sequence"/>
</dbReference>
<dbReference type="OMA" id="KSAFRIC"/>
<dbReference type="VEuPathDB" id="FungiDB:ASPCADRAFT_513588"/>
<dbReference type="Pfam" id="PF24883">
    <property type="entry name" value="NPHP3_N"/>
    <property type="match status" value="1"/>
</dbReference>
<evidence type="ECO:0000313" key="5">
    <source>
        <dbReference type="EMBL" id="OOF97977.1"/>
    </source>
</evidence>
<dbReference type="PANTHER" id="PTHR10039">
    <property type="entry name" value="AMELOGENIN"/>
    <property type="match status" value="1"/>
</dbReference>
<feature type="domain" description="Fungal STAND N-terminal Goodbye" evidence="3">
    <location>
        <begin position="15"/>
        <end position="131"/>
    </location>
</feature>
<sequence>MTISHSSRSQFTVTWELALKQYASAVGKQLEYSSLPHPSSVEELLQRLDDQNSRFSQFLETKRPLFHILTCMCNLIERFGSIAASIASNVFAPSSVCFSAIVYLIDAAKDVSASYNAIIGLFDFLVRLTIYDEGRMSNALQAKVVDVLATLLEIFGQATKIVRGGISGRILHFTKNALLGSDKTLQGLVSQLDKLCQTEHQLVGAETLIESKKTNQAVENLSAVLNSASLVLTDNHGKLVQAQADLQHISSLLGSFIGSGVTANGNPDHLKTVLQPSVAPSDMYYDFGRKRLPGTGEWIQAEPGFQAWLNREQPLLWISGQPGCGKSFLAEYIITFLKTRFPQGVDHGSQATIGYFFFKDNNPKTRGLHQALRDVAYQISLNDLAYAREIAARCESPSDVGTLQSTWMTLFRNYFVNGSQENRWAYIVLDGFDECLEADRQMFLEFLLDLKPDETGNKPRIQFLMLARPHLSGDITDVFHGSVSMISVDRSKNNDDVARYVERSVARSRNIARAPQSLRNEVMDFLIKHAQGMFLWVDLMSQEVGRHNRASSIRECLKRPPKGLYETMRRTLEGLSAYLRGDDPDELNTILTWVACAARPLTLQEIEGALTFASLLTLVRDDGLTTSDLEVEAASSTLRTDDEFNECAGDLVLEGDFNSNPETTEVMFCHASIGDFFRDESESKRSAGEDHVSIGVDIAESRILTLKVCLQLVCNPTKCPKLRNYALVWWHSHIKAAVSHLHKTSELDRLEIGGLLLRTLREESVLENWIGLRNADDFWTLDTLVPIAKFLDDKRFVDSLTLEMRGWVLGAAQEPARLFIPAAEHTAKRWLQGYQWEPRICMLIIYQIRCLINGDRDEAFNDSPAASDVLDLAEWAKLPKTAEWNRRVAMCLRDMSYFKEAQAHFEAALELDSHMWLARGGLAYMFSLSGQHGKALDLYKENVEILDGAFENAELRDRLPHDVGSDDLADSHRSVGEEYLALGDQSNALVYFEKALEKSRHRI</sequence>
<dbReference type="InterPro" id="IPR011990">
    <property type="entry name" value="TPR-like_helical_dom_sf"/>
</dbReference>
<evidence type="ECO:0000259" key="4">
    <source>
        <dbReference type="Pfam" id="PF24883"/>
    </source>
</evidence>
<reference evidence="6" key="1">
    <citation type="journal article" date="2017" name="Genome Biol.">
        <title>Comparative genomics reveals high biological diversity and specific adaptations in the industrially and medically important fungal genus Aspergillus.</title>
        <authorList>
            <person name="de Vries R.P."/>
            <person name="Riley R."/>
            <person name="Wiebenga A."/>
            <person name="Aguilar-Osorio G."/>
            <person name="Amillis S."/>
            <person name="Uchima C.A."/>
            <person name="Anderluh G."/>
            <person name="Asadollahi M."/>
            <person name="Askin M."/>
            <person name="Barry K."/>
            <person name="Battaglia E."/>
            <person name="Bayram O."/>
            <person name="Benocci T."/>
            <person name="Braus-Stromeyer S.A."/>
            <person name="Caldana C."/>
            <person name="Canovas D."/>
            <person name="Cerqueira G.C."/>
            <person name="Chen F."/>
            <person name="Chen W."/>
            <person name="Choi C."/>
            <person name="Clum A."/>
            <person name="Dos Santos R.A."/>
            <person name="Damasio A.R."/>
            <person name="Diallinas G."/>
            <person name="Emri T."/>
            <person name="Fekete E."/>
            <person name="Flipphi M."/>
            <person name="Freyberg S."/>
            <person name="Gallo A."/>
            <person name="Gournas C."/>
            <person name="Habgood R."/>
            <person name="Hainaut M."/>
            <person name="Harispe M.L."/>
            <person name="Henrissat B."/>
            <person name="Hilden K.S."/>
            <person name="Hope R."/>
            <person name="Hossain A."/>
            <person name="Karabika E."/>
            <person name="Karaffa L."/>
            <person name="Karanyi Z."/>
            <person name="Krasevec N."/>
            <person name="Kuo A."/>
            <person name="Kusch H."/>
            <person name="LaButti K."/>
            <person name="Lagendijk E.L."/>
            <person name="Lapidus A."/>
            <person name="Levasseur A."/>
            <person name="Lindquist E."/>
            <person name="Lipzen A."/>
            <person name="Logrieco A.F."/>
            <person name="MacCabe A."/>
            <person name="Maekelae M.R."/>
            <person name="Malavazi I."/>
            <person name="Melin P."/>
            <person name="Meyer V."/>
            <person name="Mielnichuk N."/>
            <person name="Miskei M."/>
            <person name="Molnar A.P."/>
            <person name="Mule G."/>
            <person name="Ngan C.Y."/>
            <person name="Orejas M."/>
            <person name="Orosz E."/>
            <person name="Ouedraogo J.P."/>
            <person name="Overkamp K.M."/>
            <person name="Park H.-S."/>
            <person name="Perrone G."/>
            <person name="Piumi F."/>
            <person name="Punt P.J."/>
            <person name="Ram A.F."/>
            <person name="Ramon A."/>
            <person name="Rauscher S."/>
            <person name="Record E."/>
            <person name="Riano-Pachon D.M."/>
            <person name="Robert V."/>
            <person name="Roehrig J."/>
            <person name="Ruller R."/>
            <person name="Salamov A."/>
            <person name="Salih N.S."/>
            <person name="Samson R.A."/>
            <person name="Sandor E."/>
            <person name="Sanguinetti M."/>
            <person name="Schuetze T."/>
            <person name="Sepcic K."/>
            <person name="Shelest E."/>
            <person name="Sherlock G."/>
            <person name="Sophianopoulou V."/>
            <person name="Squina F.M."/>
            <person name="Sun H."/>
            <person name="Susca A."/>
            <person name="Todd R.B."/>
            <person name="Tsang A."/>
            <person name="Unkles S.E."/>
            <person name="van de Wiele N."/>
            <person name="van Rossen-Uffink D."/>
            <person name="Oliveira J.V."/>
            <person name="Vesth T.C."/>
            <person name="Visser J."/>
            <person name="Yu J.-H."/>
            <person name="Zhou M."/>
            <person name="Andersen M.R."/>
            <person name="Archer D.B."/>
            <person name="Baker S.E."/>
            <person name="Benoit I."/>
            <person name="Brakhage A.A."/>
            <person name="Braus G.H."/>
            <person name="Fischer R."/>
            <person name="Frisvad J.C."/>
            <person name="Goldman G.H."/>
            <person name="Houbraken J."/>
            <person name="Oakley B."/>
            <person name="Pocsi I."/>
            <person name="Scazzocchio C."/>
            <person name="Seiboth B."/>
            <person name="vanKuyk P.A."/>
            <person name="Wortman J."/>
            <person name="Dyer P.S."/>
            <person name="Grigoriev I.V."/>
        </authorList>
    </citation>
    <scope>NUCLEOTIDE SEQUENCE [LARGE SCALE GENOMIC DNA]</scope>
    <source>
        <strain evidence="6">ITEM 5010</strain>
    </source>
</reference>
<dbReference type="SUPFAM" id="SSF52540">
    <property type="entry name" value="P-loop containing nucleoside triphosphate hydrolases"/>
    <property type="match status" value="1"/>
</dbReference>
<evidence type="ECO:0000313" key="6">
    <source>
        <dbReference type="Proteomes" id="UP000188318"/>
    </source>
</evidence>
<accession>A0A1R3RU32</accession>
<feature type="repeat" description="TPR" evidence="2">
    <location>
        <begin position="969"/>
        <end position="1002"/>
    </location>
</feature>
<dbReference type="PANTHER" id="PTHR10039:SF17">
    <property type="entry name" value="FUNGAL STAND N-TERMINAL GOODBYE DOMAIN-CONTAINING PROTEIN-RELATED"/>
    <property type="match status" value="1"/>
</dbReference>
<name>A0A1R3RU32_ASPC5</name>
<gene>
    <name evidence="5" type="ORF">ASPCADRAFT_513588</name>
</gene>
<dbReference type="OrthoDB" id="448455at2759"/>
<keyword evidence="1" id="KW-0677">Repeat</keyword>
<evidence type="ECO:0000256" key="2">
    <source>
        <dbReference type="PROSITE-ProRule" id="PRU00339"/>
    </source>
</evidence>
<evidence type="ECO:0000256" key="1">
    <source>
        <dbReference type="ARBA" id="ARBA00022737"/>
    </source>
</evidence>
<evidence type="ECO:0008006" key="7">
    <source>
        <dbReference type="Google" id="ProtNLM"/>
    </source>
</evidence>
<dbReference type="Gene3D" id="3.40.50.300">
    <property type="entry name" value="P-loop containing nucleotide triphosphate hydrolases"/>
    <property type="match status" value="1"/>
</dbReference>
<dbReference type="InterPro" id="IPR056884">
    <property type="entry name" value="NPHP3-like_N"/>
</dbReference>
<dbReference type="InterPro" id="IPR019734">
    <property type="entry name" value="TPR_rpt"/>
</dbReference>
<dbReference type="Pfam" id="PF17109">
    <property type="entry name" value="Goodbye"/>
    <property type="match status" value="1"/>
</dbReference>
<dbReference type="SMART" id="SM00028">
    <property type="entry name" value="TPR"/>
    <property type="match status" value="3"/>
</dbReference>
<protein>
    <recommendedName>
        <fullName evidence="7">NACHT domain-containing protein</fullName>
    </recommendedName>
</protein>